<evidence type="ECO:0000259" key="6">
    <source>
        <dbReference type="PROSITE" id="PS50928"/>
    </source>
</evidence>
<dbReference type="PANTHER" id="PTHR43376">
    <property type="entry name" value="OLIGOPEPTIDE TRANSPORT SYSTEM PERMEASE PROTEIN"/>
    <property type="match status" value="1"/>
</dbReference>
<dbReference type="RefSeq" id="WP_068740841.1">
    <property type="nucleotide sequence ID" value="NZ_FNSA01000003.1"/>
</dbReference>
<dbReference type="Proteomes" id="UP000182241">
    <property type="component" value="Unassembled WGS sequence"/>
</dbReference>
<feature type="transmembrane region" description="Helical" evidence="5">
    <location>
        <begin position="174"/>
        <end position="197"/>
    </location>
</feature>
<dbReference type="GO" id="GO:0005886">
    <property type="term" value="C:plasma membrane"/>
    <property type="evidence" value="ECO:0007669"/>
    <property type="project" value="UniProtKB-SubCell"/>
</dbReference>
<dbReference type="InterPro" id="IPR000515">
    <property type="entry name" value="MetI-like"/>
</dbReference>
<evidence type="ECO:0000256" key="5">
    <source>
        <dbReference type="RuleBase" id="RU363032"/>
    </source>
</evidence>
<name>A0A1H4MXR2_TSUTY</name>
<feature type="domain" description="ABC transmembrane type-1" evidence="6">
    <location>
        <begin position="94"/>
        <end position="306"/>
    </location>
</feature>
<dbReference type="Gene3D" id="1.10.3720.10">
    <property type="entry name" value="MetI-like"/>
    <property type="match status" value="1"/>
</dbReference>
<accession>A0A1H4MXR2</accession>
<dbReference type="STRING" id="57704.SAMN04489793_1005"/>
<feature type="transmembrane region" description="Helical" evidence="5">
    <location>
        <begin position="246"/>
        <end position="267"/>
    </location>
</feature>
<feature type="transmembrane region" description="Helical" evidence="5">
    <location>
        <begin position="130"/>
        <end position="154"/>
    </location>
</feature>
<keyword evidence="2 5" id="KW-0812">Transmembrane</keyword>
<feature type="transmembrane region" description="Helical" evidence="5">
    <location>
        <begin position="287"/>
        <end position="313"/>
    </location>
</feature>
<gene>
    <name evidence="7" type="ORF">SAMN04489793_1005</name>
</gene>
<evidence type="ECO:0000256" key="4">
    <source>
        <dbReference type="ARBA" id="ARBA00023136"/>
    </source>
</evidence>
<dbReference type="Pfam" id="PF00528">
    <property type="entry name" value="BPD_transp_1"/>
    <property type="match status" value="1"/>
</dbReference>
<evidence type="ECO:0000256" key="2">
    <source>
        <dbReference type="ARBA" id="ARBA00022692"/>
    </source>
</evidence>
<evidence type="ECO:0000313" key="7">
    <source>
        <dbReference type="EMBL" id="SEB87970.1"/>
    </source>
</evidence>
<dbReference type="CDD" id="cd06261">
    <property type="entry name" value="TM_PBP2"/>
    <property type="match status" value="1"/>
</dbReference>
<comment type="subcellular location">
    <subcellularLocation>
        <location evidence="5">Cell membrane</location>
        <topology evidence="5">Multi-pass membrane protein</topology>
    </subcellularLocation>
    <subcellularLocation>
        <location evidence="1">Membrane</location>
        <topology evidence="1">Multi-pass membrane protein</topology>
    </subcellularLocation>
</comment>
<evidence type="ECO:0000256" key="1">
    <source>
        <dbReference type="ARBA" id="ARBA00004141"/>
    </source>
</evidence>
<reference evidence="8" key="1">
    <citation type="submission" date="2016-10" db="EMBL/GenBank/DDBJ databases">
        <authorList>
            <person name="Varghese N."/>
            <person name="Submissions S."/>
        </authorList>
    </citation>
    <scope>NUCLEOTIDE SEQUENCE [LARGE SCALE GENOMIC DNA]</scope>
    <source>
        <strain evidence="8">DSM 44234</strain>
    </source>
</reference>
<keyword evidence="4 5" id="KW-0472">Membrane</keyword>
<dbReference type="SUPFAM" id="SSF161098">
    <property type="entry name" value="MetI-like"/>
    <property type="match status" value="1"/>
</dbReference>
<sequence length="322" mass="34435">MYALTLVGAVSVNFIIPRVMPGDPTQETVQRLEVQTGQPVAPETEAAIRAMLGGNDDNLVAAYFTYWRNLLRGDFGLSTSYYPLPVKDLLLGALPWTLGLVVVSMIVAWLVGVSLGAIAGWWRGRPIDTVIGIVCAVLIAVPSFWAALMLQYFLGYRLGWLPPGGAYDPDLVPGFSSGFVLSCLKYGALPGITLAVISFAGYMFTMRNVLAQTAAEDSVLLAQAKGLSPVRVMVGYGVRNSILPSFAALAQTIGGAIGGVLLIEVIFTYPGLGSLLGTALAGRDYPLIQGVFLIVTCSVLLMNFIADSVYGYIDPRTRESRE</sequence>
<proteinExistence type="inferred from homology"/>
<dbReference type="InterPro" id="IPR035906">
    <property type="entry name" value="MetI-like_sf"/>
</dbReference>
<evidence type="ECO:0000313" key="8">
    <source>
        <dbReference type="Proteomes" id="UP000182241"/>
    </source>
</evidence>
<keyword evidence="5" id="KW-0813">Transport</keyword>
<organism evidence="7 8">
    <name type="scientific">Tsukamurella tyrosinosolvens</name>
    <dbReference type="NCBI Taxonomy" id="57704"/>
    <lineage>
        <taxon>Bacteria</taxon>
        <taxon>Bacillati</taxon>
        <taxon>Actinomycetota</taxon>
        <taxon>Actinomycetes</taxon>
        <taxon>Mycobacteriales</taxon>
        <taxon>Tsukamurellaceae</taxon>
        <taxon>Tsukamurella</taxon>
    </lineage>
</organism>
<dbReference type="PANTHER" id="PTHR43376:SF1">
    <property type="entry name" value="OLIGOPEPTIDE TRANSPORT SYSTEM PERMEASE PROTEIN"/>
    <property type="match status" value="1"/>
</dbReference>
<dbReference type="EMBL" id="FNSA01000003">
    <property type="protein sequence ID" value="SEB87970.1"/>
    <property type="molecule type" value="Genomic_DNA"/>
</dbReference>
<evidence type="ECO:0000256" key="3">
    <source>
        <dbReference type="ARBA" id="ARBA00022989"/>
    </source>
</evidence>
<protein>
    <submittedName>
        <fullName evidence="7">Peptide/nickel transport system permease protein</fullName>
    </submittedName>
</protein>
<keyword evidence="3 5" id="KW-1133">Transmembrane helix</keyword>
<feature type="transmembrane region" description="Helical" evidence="5">
    <location>
        <begin position="93"/>
        <end position="118"/>
    </location>
</feature>
<comment type="similarity">
    <text evidence="5">Belongs to the binding-protein-dependent transport system permease family.</text>
</comment>
<keyword evidence="8" id="KW-1185">Reference proteome</keyword>
<dbReference type="PROSITE" id="PS50928">
    <property type="entry name" value="ABC_TM1"/>
    <property type="match status" value="1"/>
</dbReference>
<dbReference type="GO" id="GO:0055085">
    <property type="term" value="P:transmembrane transport"/>
    <property type="evidence" value="ECO:0007669"/>
    <property type="project" value="InterPro"/>
</dbReference>
<dbReference type="AlphaFoldDB" id="A0A1H4MXR2"/>